<sequence>MHEIPYLLPVLTAPGAIYIYSLYCEKAAPGTERELLPILIRDARNTIATPGTEDAPNTIPTPVRAAPDTEKAAPGTIYIYSLYCEKAAPGTERELLSILIRDARNTIPTPGAE</sequence>
<name>A0ABN7UKR9_GIGMA</name>
<keyword evidence="3" id="KW-1185">Reference proteome</keyword>
<protein>
    <submittedName>
        <fullName evidence="2">5600_t:CDS:1</fullName>
    </submittedName>
</protein>
<accession>A0ABN7UKR9</accession>
<organism evidence="2 3">
    <name type="scientific">Gigaspora margarita</name>
    <dbReference type="NCBI Taxonomy" id="4874"/>
    <lineage>
        <taxon>Eukaryota</taxon>
        <taxon>Fungi</taxon>
        <taxon>Fungi incertae sedis</taxon>
        <taxon>Mucoromycota</taxon>
        <taxon>Glomeromycotina</taxon>
        <taxon>Glomeromycetes</taxon>
        <taxon>Diversisporales</taxon>
        <taxon>Gigasporaceae</taxon>
        <taxon>Gigaspora</taxon>
    </lineage>
</organism>
<reference evidence="2 3" key="1">
    <citation type="submission" date="2021-06" db="EMBL/GenBank/DDBJ databases">
        <authorList>
            <person name="Kallberg Y."/>
            <person name="Tangrot J."/>
            <person name="Rosling A."/>
        </authorList>
    </citation>
    <scope>NUCLEOTIDE SEQUENCE [LARGE SCALE GENOMIC DNA]</scope>
    <source>
        <strain evidence="2 3">120-4 pot B 10/14</strain>
    </source>
</reference>
<dbReference type="EMBL" id="CAJVQB010003901">
    <property type="protein sequence ID" value="CAG8621067.1"/>
    <property type="molecule type" value="Genomic_DNA"/>
</dbReference>
<dbReference type="Proteomes" id="UP000789901">
    <property type="component" value="Unassembled WGS sequence"/>
</dbReference>
<gene>
    <name evidence="2" type="ORF">GMARGA_LOCUS7845</name>
</gene>
<proteinExistence type="predicted"/>
<comment type="caution">
    <text evidence="2">The sequence shown here is derived from an EMBL/GenBank/DDBJ whole genome shotgun (WGS) entry which is preliminary data.</text>
</comment>
<feature type="region of interest" description="Disordered" evidence="1">
    <location>
        <begin position="47"/>
        <end position="68"/>
    </location>
</feature>
<evidence type="ECO:0000313" key="2">
    <source>
        <dbReference type="EMBL" id="CAG8621067.1"/>
    </source>
</evidence>
<evidence type="ECO:0000313" key="3">
    <source>
        <dbReference type="Proteomes" id="UP000789901"/>
    </source>
</evidence>
<evidence type="ECO:0000256" key="1">
    <source>
        <dbReference type="SAM" id="MobiDB-lite"/>
    </source>
</evidence>